<dbReference type="PANTHER" id="PTHR48129">
    <property type="entry name" value="60S RIBOSOMAL PROTEIN L37A"/>
    <property type="match status" value="1"/>
</dbReference>
<dbReference type="OrthoDB" id="372011at2157"/>
<dbReference type="InterPro" id="IPR011332">
    <property type="entry name" value="Ribosomal_zn-bd"/>
</dbReference>
<name>A7I9C5_METB6</name>
<feature type="binding site" evidence="4">
    <location>
        <position position="65"/>
    </location>
    <ligand>
        <name>Zn(2+)</name>
        <dbReference type="ChEBI" id="CHEBI:29105"/>
    </ligand>
</feature>
<dbReference type="NCBIfam" id="NF003058">
    <property type="entry name" value="PRK03976.1"/>
    <property type="match status" value="1"/>
</dbReference>
<keyword evidence="6" id="KW-1185">Reference proteome</keyword>
<proteinExistence type="inferred from homology"/>
<comment type="subunit">
    <text evidence="4">Part of the 50S ribosomal subunit.</text>
</comment>
<dbReference type="HOGENOM" id="CLU_141199_2_0_2"/>
<dbReference type="GO" id="GO:1990904">
    <property type="term" value="C:ribonucleoprotein complex"/>
    <property type="evidence" value="ECO:0007669"/>
    <property type="project" value="UniProtKB-KW"/>
</dbReference>
<comment type="cofactor">
    <cofactor evidence="4">
        <name>Zn(2+)</name>
        <dbReference type="ChEBI" id="CHEBI:29105"/>
    </cofactor>
    <text evidence="4">Binds 1 zinc ion per subunit.</text>
</comment>
<keyword evidence="4" id="KW-0863">Zinc-finger</keyword>
<dbReference type="InterPro" id="IPR002674">
    <property type="entry name" value="Ribosomal_eL43"/>
</dbReference>
<evidence type="ECO:0000256" key="4">
    <source>
        <dbReference type="HAMAP-Rule" id="MF_00327"/>
    </source>
</evidence>
<feature type="zinc finger region" description="C4-type" evidence="4">
    <location>
        <begin position="44"/>
        <end position="65"/>
    </location>
</feature>
<dbReference type="EMBL" id="CP000780">
    <property type="protein sequence ID" value="ABS56336.1"/>
    <property type="molecule type" value="Genomic_DNA"/>
</dbReference>
<keyword evidence="4" id="KW-0699">rRNA-binding</keyword>
<dbReference type="PANTHER" id="PTHR48129:SF1">
    <property type="entry name" value="LARGE RIBOSOMAL SUBUNIT PROTEIN EL43"/>
    <property type="match status" value="1"/>
</dbReference>
<dbReference type="STRING" id="456442.Mboo_1820"/>
<evidence type="ECO:0000256" key="1">
    <source>
        <dbReference type="ARBA" id="ARBA00022884"/>
    </source>
</evidence>
<dbReference type="GO" id="GO:0003735">
    <property type="term" value="F:structural constituent of ribosome"/>
    <property type="evidence" value="ECO:0007669"/>
    <property type="project" value="InterPro"/>
</dbReference>
<protein>
    <recommendedName>
        <fullName evidence="4">Large ribosomal subunit protein eL43</fullName>
    </recommendedName>
</protein>
<dbReference type="GO" id="GO:0008270">
    <property type="term" value="F:zinc ion binding"/>
    <property type="evidence" value="ECO:0007669"/>
    <property type="project" value="UniProtKB-UniRule"/>
</dbReference>
<evidence type="ECO:0000313" key="5">
    <source>
        <dbReference type="EMBL" id="ABS56336.1"/>
    </source>
</evidence>
<feature type="binding site" evidence="4">
    <location>
        <position position="62"/>
    </location>
    <ligand>
        <name>Zn(2+)</name>
        <dbReference type="ChEBI" id="CHEBI:29105"/>
    </ligand>
</feature>
<comment type="function">
    <text evidence="4">Binds to the 23S rRNA.</text>
</comment>
<gene>
    <name evidence="4" type="primary">rpl37ae</name>
    <name evidence="5" type="ordered locus">Mboo_1820</name>
</gene>
<dbReference type="eggNOG" id="arCOG04208">
    <property type="taxonomic scope" value="Archaea"/>
</dbReference>
<dbReference type="NCBIfam" id="TIGR00280">
    <property type="entry name" value="eL43_euk_arch"/>
    <property type="match status" value="1"/>
</dbReference>
<dbReference type="GO" id="GO:0070180">
    <property type="term" value="F:large ribosomal subunit rRNA binding"/>
    <property type="evidence" value="ECO:0007669"/>
    <property type="project" value="UniProtKB-UniRule"/>
</dbReference>
<dbReference type="Pfam" id="PF01780">
    <property type="entry name" value="Ribosomal_L37ae"/>
    <property type="match status" value="1"/>
</dbReference>
<dbReference type="KEGG" id="mbn:Mboo_1820"/>
<dbReference type="GO" id="GO:0006412">
    <property type="term" value="P:translation"/>
    <property type="evidence" value="ECO:0007669"/>
    <property type="project" value="UniProtKB-UniRule"/>
</dbReference>
<evidence type="ECO:0000256" key="2">
    <source>
        <dbReference type="ARBA" id="ARBA00022980"/>
    </source>
</evidence>
<keyword evidence="1 4" id="KW-0694">RNA-binding</keyword>
<dbReference type="HAMAP" id="MF_00327">
    <property type="entry name" value="Ribosomal_eL43"/>
    <property type="match status" value="1"/>
</dbReference>
<dbReference type="RefSeq" id="WP_012107387.1">
    <property type="nucleotide sequence ID" value="NC_009712.1"/>
</dbReference>
<dbReference type="GeneID" id="5411454"/>
<dbReference type="AlphaFoldDB" id="A7I9C5"/>
<feature type="binding site" evidence="4">
    <location>
        <position position="47"/>
    </location>
    <ligand>
        <name>Zn(2+)</name>
        <dbReference type="ChEBI" id="CHEBI:29105"/>
    </ligand>
</feature>
<evidence type="ECO:0000313" key="6">
    <source>
        <dbReference type="Proteomes" id="UP000002408"/>
    </source>
</evidence>
<dbReference type="Gene3D" id="2.20.25.30">
    <property type="match status" value="1"/>
</dbReference>
<dbReference type="InterPro" id="IPR011331">
    <property type="entry name" value="Ribosomal_eL37/eL43"/>
</dbReference>
<keyword evidence="2 4" id="KW-0689">Ribosomal protein</keyword>
<keyword evidence="4" id="KW-0479">Metal-binding</keyword>
<keyword evidence="3 4" id="KW-0687">Ribonucleoprotein</keyword>
<organism evidence="5 6">
    <name type="scientific">Methanoregula boonei (strain DSM 21154 / JCM 14090 / 6A8)</name>
    <dbReference type="NCBI Taxonomy" id="456442"/>
    <lineage>
        <taxon>Archaea</taxon>
        <taxon>Methanobacteriati</taxon>
        <taxon>Methanobacteriota</taxon>
        <taxon>Stenosarchaea group</taxon>
        <taxon>Methanomicrobia</taxon>
        <taxon>Methanomicrobiales</taxon>
        <taxon>Methanoregulaceae</taxon>
        <taxon>Methanoregula</taxon>
    </lineage>
</organism>
<comment type="similarity">
    <text evidence="4">Belongs to the eukaryotic ribosomal protein eL43 family. Putative zinc-binding subfamily.</text>
</comment>
<sequence length="99" mass="10921">MAGSEHSAKGKVTGSAGRFGCRYGRFVRKRVAEMEKISRASHRCPKCDTQSVERKGTGIWLCRKCGYKFAGGAYQPETPTLRVALRAIDRTRAVEGKTP</sequence>
<accession>A7I9C5</accession>
<dbReference type="SUPFAM" id="SSF57829">
    <property type="entry name" value="Zn-binding ribosomal proteins"/>
    <property type="match status" value="1"/>
</dbReference>
<feature type="binding site" evidence="4">
    <location>
        <position position="44"/>
    </location>
    <ligand>
        <name>Zn(2+)</name>
        <dbReference type="ChEBI" id="CHEBI:29105"/>
    </ligand>
</feature>
<dbReference type="GO" id="GO:0005840">
    <property type="term" value="C:ribosome"/>
    <property type="evidence" value="ECO:0007669"/>
    <property type="project" value="UniProtKB-KW"/>
</dbReference>
<keyword evidence="4" id="KW-0862">Zinc</keyword>
<dbReference type="InterPro" id="IPR050522">
    <property type="entry name" value="Ribosomal_protein_eL43"/>
</dbReference>
<dbReference type="Proteomes" id="UP000002408">
    <property type="component" value="Chromosome"/>
</dbReference>
<reference evidence="6" key="1">
    <citation type="journal article" date="2015" name="Microbiology">
        <title>Genome of Methanoregula boonei 6A8 reveals adaptations to oligotrophic peatland environments.</title>
        <authorList>
            <person name="Braeuer S."/>
            <person name="Cadillo-Quiroz H."/>
            <person name="Kyrpides N."/>
            <person name="Woyke T."/>
            <person name="Goodwin L."/>
            <person name="Detter C."/>
            <person name="Podell S."/>
            <person name="Yavitt J.B."/>
            <person name="Zinder S.H."/>
        </authorList>
    </citation>
    <scope>NUCLEOTIDE SEQUENCE [LARGE SCALE GENOMIC DNA]</scope>
    <source>
        <strain evidence="6">DSM 21154 / JCM 14090 / 6A8</strain>
    </source>
</reference>
<evidence type="ECO:0000256" key="3">
    <source>
        <dbReference type="ARBA" id="ARBA00023274"/>
    </source>
</evidence>